<dbReference type="PROSITE" id="PS51257">
    <property type="entry name" value="PROKAR_LIPOPROTEIN"/>
    <property type="match status" value="1"/>
</dbReference>
<evidence type="ECO:0000313" key="2">
    <source>
        <dbReference type="Proteomes" id="UP001519289"/>
    </source>
</evidence>
<reference evidence="1 2" key="1">
    <citation type="submission" date="2021-03" db="EMBL/GenBank/DDBJ databases">
        <title>Genomic Encyclopedia of Type Strains, Phase IV (KMG-IV): sequencing the most valuable type-strain genomes for metagenomic binning, comparative biology and taxonomic classification.</title>
        <authorList>
            <person name="Goeker M."/>
        </authorList>
    </citation>
    <scope>NUCLEOTIDE SEQUENCE [LARGE SCALE GENOMIC DNA]</scope>
    <source>
        <strain evidence="1 2">DSM 27138</strain>
    </source>
</reference>
<organism evidence="1 2">
    <name type="scientific">Symbiobacterium terraclitae</name>
    <dbReference type="NCBI Taxonomy" id="557451"/>
    <lineage>
        <taxon>Bacteria</taxon>
        <taxon>Bacillati</taxon>
        <taxon>Bacillota</taxon>
        <taxon>Clostridia</taxon>
        <taxon>Eubacteriales</taxon>
        <taxon>Symbiobacteriaceae</taxon>
        <taxon>Symbiobacterium</taxon>
    </lineage>
</organism>
<accession>A0ABS4JX64</accession>
<dbReference type="Proteomes" id="UP001519289">
    <property type="component" value="Unassembled WGS sequence"/>
</dbReference>
<protein>
    <recommendedName>
        <fullName evidence="3">Lipoprotein</fullName>
    </recommendedName>
</protein>
<gene>
    <name evidence="1" type="ORF">J2Z79_003550</name>
</gene>
<evidence type="ECO:0000313" key="1">
    <source>
        <dbReference type="EMBL" id="MBP2020096.1"/>
    </source>
</evidence>
<dbReference type="EMBL" id="JAGGLG010000048">
    <property type="protein sequence ID" value="MBP2020096.1"/>
    <property type="molecule type" value="Genomic_DNA"/>
</dbReference>
<keyword evidence="2" id="KW-1185">Reference proteome</keyword>
<proteinExistence type="predicted"/>
<dbReference type="RefSeq" id="WP_209468198.1">
    <property type="nucleotide sequence ID" value="NZ_JAGGLG010000048.1"/>
</dbReference>
<comment type="caution">
    <text evidence="1">The sequence shown here is derived from an EMBL/GenBank/DDBJ whole genome shotgun (WGS) entry which is preliminary data.</text>
</comment>
<sequence>MIHDRRKQLVSALLLGVLCFSLVSCGRLTEQPRLLRVEVPGEVYGFIWPEAPPYAVDYVPGSAFTLTFDRQLAPEQDLELFYIQQGSYVPIHPAGSRDPYFGGQPQDVYRIRGNQLRIWAASGGLPMGTAMVVLPAGLKAADGSVLKEDVSFLVSQARPSPLAQVRDLVVDHDTSEKPLLRLLSEQGGPPIGYAVRDSVAVVDQPDGRVIRVLQHMDTFVIEGDQHHGWQKVTYYTRAPEALQSSVPLGATVFNTPALATPHTGWVRSDQIGTVPQPEAPGVAVTVRLSTLFSENAGHFEPAVQVFVPPTWPWTERWAGGVLTSDHVAALAFRTAPLWAGSVGVRYHAQTVTINGETLDITDPRAHPALTGMSPEQWQKFRDKRREYVDVVLGLLEQVPVPEEVRTFRDREIIRRVRYLAAIEDAMLDWIRHDEMRSVTQLVERVAALDLDPPLDVDRAVDRLHAEPFLTVWPWILAHYSVPFYETQTAFTLLWRSGSLDFAGPVEIRQHFGSNAYEGYSPDHGLVWLLFDGSLSPDQTYQVRGALELQNPWETAEIFLDPDMPITHPIIKVTEVSP</sequence>
<name>A0ABS4JX64_9FIRM</name>
<evidence type="ECO:0008006" key="3">
    <source>
        <dbReference type="Google" id="ProtNLM"/>
    </source>
</evidence>